<gene>
    <name evidence="1" type="ORF">GT409_07125</name>
</gene>
<proteinExistence type="predicted"/>
<keyword evidence="2" id="KW-1185">Reference proteome</keyword>
<protein>
    <submittedName>
        <fullName evidence="1">Uncharacterized protein</fullName>
    </submittedName>
</protein>
<organism evidence="1 2">
    <name type="scientific">Tichowtungia aerotolerans</name>
    <dbReference type="NCBI Taxonomy" id="2697043"/>
    <lineage>
        <taxon>Bacteria</taxon>
        <taxon>Pseudomonadati</taxon>
        <taxon>Kiritimatiellota</taxon>
        <taxon>Tichowtungiia</taxon>
        <taxon>Tichowtungiales</taxon>
        <taxon>Tichowtungiaceae</taxon>
        <taxon>Tichowtungia</taxon>
    </lineage>
</organism>
<name>A0A6P1M5X1_9BACT</name>
<reference evidence="1 2" key="1">
    <citation type="submission" date="2020-01" db="EMBL/GenBank/DDBJ databases">
        <title>Ponticoccus aerotolerans gen. nov., sp. nov., an anaerobic bacterium and proposal of Ponticoccusceae fam. nov., Ponticoccusles ord. nov. and Ponticoccuse classis nov. in the phylum Kiritimatiellaeota.</title>
        <authorList>
            <person name="Zhou L.Y."/>
            <person name="Du Z.J."/>
        </authorList>
    </citation>
    <scope>NUCLEOTIDE SEQUENCE [LARGE SCALE GENOMIC DNA]</scope>
    <source>
        <strain evidence="1 2">S-5007</strain>
    </source>
</reference>
<dbReference type="KEGG" id="taer:GT409_07125"/>
<dbReference type="RefSeq" id="WP_160628365.1">
    <property type="nucleotide sequence ID" value="NZ_CP047593.1"/>
</dbReference>
<sequence length="109" mass="12903">MKALTPEYTQQVLQQIQDLPPDAEVTAIEQTAEQLKAMNWQPILLTDLPDFVRFTKEKLLVFIEQLIANKQDLTEQHLSLLLYHYRLLQRLRNDEPEAWDEINELVEDD</sequence>
<dbReference type="AlphaFoldDB" id="A0A6P1M5X1"/>
<dbReference type="EMBL" id="CP047593">
    <property type="protein sequence ID" value="QHI69231.1"/>
    <property type="molecule type" value="Genomic_DNA"/>
</dbReference>
<evidence type="ECO:0000313" key="2">
    <source>
        <dbReference type="Proteomes" id="UP000464954"/>
    </source>
</evidence>
<accession>A0A6P1M5X1</accession>
<dbReference type="Proteomes" id="UP000464954">
    <property type="component" value="Chromosome"/>
</dbReference>
<evidence type="ECO:0000313" key="1">
    <source>
        <dbReference type="EMBL" id="QHI69231.1"/>
    </source>
</evidence>